<evidence type="ECO:0000313" key="1">
    <source>
        <dbReference type="EMBL" id="AEI64908.1"/>
    </source>
</evidence>
<dbReference type="eggNOG" id="COG1225">
    <property type="taxonomic scope" value="Bacteria"/>
</dbReference>
<organism evidence="1 2">
    <name type="scientific">Myxococcus fulvus (strain ATCC BAA-855 / HW-1)</name>
    <dbReference type="NCBI Taxonomy" id="483219"/>
    <lineage>
        <taxon>Bacteria</taxon>
        <taxon>Pseudomonadati</taxon>
        <taxon>Myxococcota</taxon>
        <taxon>Myxococcia</taxon>
        <taxon>Myxococcales</taxon>
        <taxon>Cystobacterineae</taxon>
        <taxon>Myxococcaceae</taxon>
        <taxon>Myxococcus</taxon>
    </lineage>
</organism>
<dbReference type="Gene3D" id="3.40.30.10">
    <property type="entry name" value="Glutaredoxin"/>
    <property type="match status" value="1"/>
</dbReference>
<reference evidence="1 2" key="1">
    <citation type="journal article" date="2011" name="J. Bacteriol.">
        <title>Genome sequence of the halotolerant marine bacterium Myxococcus fulvus HW-1.</title>
        <authorList>
            <person name="Li Z.F."/>
            <person name="Li X."/>
            <person name="Liu H."/>
            <person name="Liu X."/>
            <person name="Han K."/>
            <person name="Wu Z.H."/>
            <person name="Hu W."/>
            <person name="Li F.F."/>
            <person name="Li Y.Z."/>
        </authorList>
    </citation>
    <scope>NUCLEOTIDE SEQUENCE [LARGE SCALE GENOMIC DNA]</scope>
    <source>
        <strain evidence="2">ATCC BAA-855 / HW-1</strain>
    </source>
</reference>
<dbReference type="CDD" id="cd02970">
    <property type="entry name" value="PRX_like2"/>
    <property type="match status" value="1"/>
</dbReference>
<dbReference type="STRING" id="483219.LILAB_15015"/>
<dbReference type="EMBL" id="CP002830">
    <property type="protein sequence ID" value="AEI64908.1"/>
    <property type="molecule type" value="Genomic_DNA"/>
</dbReference>
<dbReference type="HOGENOM" id="CLU_084744_0_0_7"/>
<dbReference type="KEGG" id="mfu:LILAB_15015"/>
<sequence length="199" mass="21695">MDSKRSRLRVGEVLAPFRVTTLAHGPLELPLRTDGAFTHLQFRRFAGCPICNLHVRRFAAARGRLEAEGVHTVAFFHSTEASMRPYQGDLPFPVVPDPERRWYQHFGVEQSRVAALHPRAMLAAVKGLASVPSNPFAGEGGAQGLPADFLLDAAGRVLALHQGRHADDHWEVEDVLALARSVRSQGAPSPLHTTSDAAT</sequence>
<gene>
    <name evidence="1" type="ordered locus">LILAB_15015</name>
</gene>
<proteinExistence type="predicted"/>
<dbReference type="Pfam" id="PF13911">
    <property type="entry name" value="AhpC-TSA_2"/>
    <property type="match status" value="1"/>
</dbReference>
<dbReference type="SUPFAM" id="SSF52833">
    <property type="entry name" value="Thioredoxin-like"/>
    <property type="match status" value="1"/>
</dbReference>
<dbReference type="Proteomes" id="UP000000488">
    <property type="component" value="Chromosome"/>
</dbReference>
<name>F8CFT9_MYXFH</name>
<dbReference type="AlphaFoldDB" id="F8CFT9"/>
<dbReference type="InterPro" id="IPR036249">
    <property type="entry name" value="Thioredoxin-like_sf"/>
</dbReference>
<evidence type="ECO:0000313" key="2">
    <source>
        <dbReference type="Proteomes" id="UP000000488"/>
    </source>
</evidence>
<accession>F8CFT9</accession>
<protein>
    <submittedName>
        <fullName evidence="1">Uncharacterized protein</fullName>
    </submittedName>
</protein>
<dbReference type="InterPro" id="IPR032801">
    <property type="entry name" value="PXL2A/B/C"/>
</dbReference>